<dbReference type="Gene3D" id="1.10.490.160">
    <property type="match status" value="2"/>
</dbReference>
<evidence type="ECO:0000313" key="6">
    <source>
        <dbReference type="Proteomes" id="UP000314294"/>
    </source>
</evidence>
<dbReference type="GO" id="GO:0042383">
    <property type="term" value="C:sarcolemma"/>
    <property type="evidence" value="ECO:0007669"/>
    <property type="project" value="TreeGrafter"/>
</dbReference>
<dbReference type="SMART" id="SM00449">
    <property type="entry name" value="SPRY"/>
    <property type="match status" value="1"/>
</dbReference>
<dbReference type="InterPro" id="IPR001870">
    <property type="entry name" value="B30.2/SPRY"/>
</dbReference>
<keyword evidence="1" id="KW-0109">Calcium transport</keyword>
<evidence type="ECO:0000259" key="4">
    <source>
        <dbReference type="PROSITE" id="PS50188"/>
    </source>
</evidence>
<keyword evidence="1" id="KW-0406">Ion transport</keyword>
<keyword evidence="6" id="KW-1185">Reference proteome</keyword>
<dbReference type="InterPro" id="IPR013320">
    <property type="entry name" value="ConA-like_dom_sf"/>
</dbReference>
<dbReference type="GO" id="GO:0034704">
    <property type="term" value="C:calcium channel complex"/>
    <property type="evidence" value="ECO:0007669"/>
    <property type="project" value="TreeGrafter"/>
</dbReference>
<keyword evidence="1" id="KW-0106">Calcium</keyword>
<name>A0A4Z2HXA9_9TELE</name>
<dbReference type="GO" id="GO:0030018">
    <property type="term" value="C:Z disc"/>
    <property type="evidence" value="ECO:0007669"/>
    <property type="project" value="TreeGrafter"/>
</dbReference>
<dbReference type="GO" id="GO:0005219">
    <property type="term" value="F:ryanodine-sensitive calcium-release channel activity"/>
    <property type="evidence" value="ECO:0007669"/>
    <property type="project" value="TreeGrafter"/>
</dbReference>
<dbReference type="Gene3D" id="2.60.120.920">
    <property type="match status" value="1"/>
</dbReference>
<comment type="caution">
    <text evidence="5">The sequence shown here is derived from an EMBL/GenBank/DDBJ whole genome shotgun (WGS) entry which is preliminary data.</text>
</comment>
<evidence type="ECO:0000256" key="2">
    <source>
        <dbReference type="ARBA" id="ARBA00022673"/>
    </source>
</evidence>
<dbReference type="InterPro" id="IPR035761">
    <property type="entry name" value="SPRY1_RyR"/>
</dbReference>
<proteinExistence type="predicted"/>
<organism evidence="5 6">
    <name type="scientific">Liparis tanakae</name>
    <name type="common">Tanaka's snailfish</name>
    <dbReference type="NCBI Taxonomy" id="230148"/>
    <lineage>
        <taxon>Eukaryota</taxon>
        <taxon>Metazoa</taxon>
        <taxon>Chordata</taxon>
        <taxon>Craniata</taxon>
        <taxon>Vertebrata</taxon>
        <taxon>Euteleostomi</taxon>
        <taxon>Actinopterygii</taxon>
        <taxon>Neopterygii</taxon>
        <taxon>Teleostei</taxon>
        <taxon>Neoteleostei</taxon>
        <taxon>Acanthomorphata</taxon>
        <taxon>Eupercaria</taxon>
        <taxon>Perciformes</taxon>
        <taxon>Cottioidei</taxon>
        <taxon>Cottales</taxon>
        <taxon>Liparidae</taxon>
        <taxon>Liparis</taxon>
    </lineage>
</organism>
<keyword evidence="1" id="KW-0813">Transport</keyword>
<dbReference type="InterPro" id="IPR003877">
    <property type="entry name" value="SPRY_dom"/>
</dbReference>
<dbReference type="SUPFAM" id="SSF49899">
    <property type="entry name" value="Concanavalin A-like lectins/glucanases"/>
    <property type="match status" value="1"/>
</dbReference>
<dbReference type="InterPro" id="IPR036300">
    <property type="entry name" value="MIR_dom_sf"/>
</dbReference>
<dbReference type="GO" id="GO:0005790">
    <property type="term" value="C:smooth endoplasmic reticulum"/>
    <property type="evidence" value="ECO:0007669"/>
    <property type="project" value="TreeGrafter"/>
</dbReference>
<gene>
    <name evidence="5" type="primary">RYR2_8</name>
    <name evidence="5" type="ORF">EYF80_020154</name>
</gene>
<dbReference type="AlphaFoldDB" id="A0A4Z2HXA9"/>
<keyword evidence="2" id="KW-0107">Calcium channel</keyword>
<dbReference type="SMART" id="SM00472">
    <property type="entry name" value="MIR"/>
    <property type="match status" value="1"/>
</dbReference>
<keyword evidence="2" id="KW-0407">Ion channel</keyword>
<dbReference type="SUPFAM" id="SSF82109">
    <property type="entry name" value="MIR domain"/>
    <property type="match status" value="1"/>
</dbReference>
<dbReference type="PROSITE" id="PS50188">
    <property type="entry name" value="B302_SPRY"/>
    <property type="match status" value="1"/>
</dbReference>
<dbReference type="InterPro" id="IPR016093">
    <property type="entry name" value="MIR_motif"/>
</dbReference>
<dbReference type="InterPro" id="IPR003032">
    <property type="entry name" value="Ryanodine_rcpt"/>
</dbReference>
<dbReference type="PANTHER" id="PTHR46399:SF7">
    <property type="entry name" value="RYANODINE RECEPTOR 2"/>
    <property type="match status" value="1"/>
</dbReference>
<dbReference type="Pfam" id="PF02815">
    <property type="entry name" value="MIR"/>
    <property type="match status" value="1"/>
</dbReference>
<evidence type="ECO:0000256" key="3">
    <source>
        <dbReference type="ARBA" id="ARBA00022737"/>
    </source>
</evidence>
<accession>A0A4Z2HXA9</accession>
<evidence type="ECO:0000256" key="1">
    <source>
        <dbReference type="ARBA" id="ARBA00022568"/>
    </source>
</evidence>
<feature type="domain" description="B30.2/SPRY" evidence="4">
    <location>
        <begin position="243"/>
        <end position="455"/>
    </location>
</feature>
<keyword evidence="5" id="KW-0675">Receptor</keyword>
<dbReference type="Gene3D" id="2.80.10.50">
    <property type="match status" value="2"/>
</dbReference>
<sequence>MADTGEGDDEFQFLRTGDEVVLQSSFTSQEEHVKLCLAAEGFGSRLCRLEPTSNCKNVPPDLSVCAFVMAQCLSVRALQEMLAHSEHLAAEARLVGGLSTQHPDRGYLKGDDTLRLLHSHSDACLTIPSTEQGEELQSWSGRHACWGQPFRLCHVTTGRYLGLTEEKGLHLVDRDKADVNTTSFCFRSSKEKLDTGTKTHIDGMGIPEIKYGDSICYVQHVESGLWLTYQAFDAQSTRMGWAQRKGVIDLVLDCIDRLHQYSSVSQSDRGDEWVHILNNLYELLGRDLLLQTRLANQATSIRPNIFLVLGEESAQPRRWYYELVVDHVDSFLTSEPTHLRVGWASSEGYQPKPTGGEGWGGNGVGDDLYSYGFDGLHLWSGCVGRRVSSPFPHLLKEDDVVSCCLDLRDTCISFRVNGQPVQGMLENFSADGLLHPVVSFSAGIKVRFLFGGQHGEFRYLPPPGFASCSDALLPRVKLKLEPCQKYILDRGEGTQELIGPLVPVTPLTFTPTPVDTSKVKDEVKRHDPCLVEFSKLSEQEKNQNLQVTQDTLRTLIALGFHIGLTDDHAEESVKYMRLANKYVQDVKVKRSPYLVPYSLLDERKRRVGRERVTEAVCTLLAYGYSLEPLNQERSTF</sequence>
<dbReference type="PANTHER" id="PTHR46399">
    <property type="entry name" value="B30.2/SPRY DOMAIN-CONTAINING PROTEIN"/>
    <property type="match status" value="1"/>
</dbReference>
<reference evidence="5 6" key="1">
    <citation type="submission" date="2019-03" db="EMBL/GenBank/DDBJ databases">
        <title>First draft genome of Liparis tanakae, snailfish: a comprehensive survey of snailfish specific genes.</title>
        <authorList>
            <person name="Kim W."/>
            <person name="Song I."/>
            <person name="Jeong J.-H."/>
            <person name="Kim D."/>
            <person name="Kim S."/>
            <person name="Ryu S."/>
            <person name="Song J.Y."/>
            <person name="Lee S.K."/>
        </authorList>
    </citation>
    <scope>NUCLEOTIDE SEQUENCE [LARGE SCALE GENOMIC DNA]</scope>
    <source>
        <tissue evidence="5">Muscle</tissue>
    </source>
</reference>
<dbReference type="Pfam" id="PF02026">
    <property type="entry name" value="RyR"/>
    <property type="match status" value="2"/>
</dbReference>
<dbReference type="InterPro" id="IPR043136">
    <property type="entry name" value="B30.2/SPRY_sf"/>
</dbReference>
<dbReference type="CDD" id="cd12877">
    <property type="entry name" value="SPRY1_RyR"/>
    <property type="match status" value="1"/>
</dbReference>
<dbReference type="GO" id="GO:0006941">
    <property type="term" value="P:striated muscle contraction"/>
    <property type="evidence" value="ECO:0007669"/>
    <property type="project" value="TreeGrafter"/>
</dbReference>
<dbReference type="Pfam" id="PF00622">
    <property type="entry name" value="SPRY"/>
    <property type="match status" value="1"/>
</dbReference>
<keyword evidence="3" id="KW-0677">Repeat</keyword>
<dbReference type="GO" id="GO:0033017">
    <property type="term" value="C:sarcoplasmic reticulum membrane"/>
    <property type="evidence" value="ECO:0007669"/>
    <property type="project" value="TreeGrafter"/>
</dbReference>
<dbReference type="GO" id="GO:0014808">
    <property type="term" value="P:release of sequestered calcium ion into cytosol by sarcoplasmic reticulum"/>
    <property type="evidence" value="ECO:0007669"/>
    <property type="project" value="TreeGrafter"/>
</dbReference>
<dbReference type="OrthoDB" id="258495at2759"/>
<dbReference type="InterPro" id="IPR015925">
    <property type="entry name" value="Ryanodine_IP3_receptor"/>
</dbReference>
<dbReference type="Proteomes" id="UP000314294">
    <property type="component" value="Unassembled WGS sequence"/>
</dbReference>
<evidence type="ECO:0000313" key="5">
    <source>
        <dbReference type="EMBL" id="TNN69664.1"/>
    </source>
</evidence>
<protein>
    <submittedName>
        <fullName evidence="5">Ryanodine receptor 2</fullName>
    </submittedName>
</protein>
<dbReference type="EMBL" id="SRLO01000173">
    <property type="protein sequence ID" value="TNN69664.1"/>
    <property type="molecule type" value="Genomic_DNA"/>
</dbReference>
<dbReference type="FunFam" id="2.60.120.920:FF:000002">
    <property type="entry name" value="ryanodine receptor isoform X2"/>
    <property type="match status" value="1"/>
</dbReference>